<dbReference type="GO" id="GO:0046872">
    <property type="term" value="F:metal ion binding"/>
    <property type="evidence" value="ECO:0007669"/>
    <property type="project" value="UniProtKB-KW"/>
</dbReference>
<dbReference type="GO" id="GO:0005524">
    <property type="term" value="F:ATP binding"/>
    <property type="evidence" value="ECO:0007669"/>
    <property type="project" value="UniProtKB-KW"/>
</dbReference>
<keyword evidence="13" id="KW-0548">Nucleotidyltransferase</keyword>
<proteinExistence type="predicted"/>
<dbReference type="GO" id="GO:0015074">
    <property type="term" value="P:DNA integration"/>
    <property type="evidence" value="ECO:0007669"/>
    <property type="project" value="UniProtKB-KW"/>
</dbReference>
<organism evidence="18">
    <name type="scientific">Tanacetum cinerariifolium</name>
    <name type="common">Dalmatian daisy</name>
    <name type="synonym">Chrysanthemum cinerariifolium</name>
    <dbReference type="NCBI Taxonomy" id="118510"/>
    <lineage>
        <taxon>Eukaryota</taxon>
        <taxon>Viridiplantae</taxon>
        <taxon>Streptophyta</taxon>
        <taxon>Embryophyta</taxon>
        <taxon>Tracheophyta</taxon>
        <taxon>Spermatophyta</taxon>
        <taxon>Magnoliopsida</taxon>
        <taxon>eudicotyledons</taxon>
        <taxon>Gunneridae</taxon>
        <taxon>Pentapetalae</taxon>
        <taxon>asterids</taxon>
        <taxon>campanulids</taxon>
        <taxon>Asterales</taxon>
        <taxon>Asteraceae</taxon>
        <taxon>Asteroideae</taxon>
        <taxon>Anthemideae</taxon>
        <taxon>Anthemidinae</taxon>
        <taxon>Tanacetum</taxon>
    </lineage>
</organism>
<name>A0A6L2P375_TANCI</name>
<feature type="compositionally biased region" description="Polar residues" evidence="16">
    <location>
        <begin position="918"/>
        <end position="948"/>
    </location>
</feature>
<feature type="domain" description="Integrase catalytic" evidence="17">
    <location>
        <begin position="708"/>
        <end position="883"/>
    </location>
</feature>
<dbReference type="GO" id="GO:0006508">
    <property type="term" value="P:proteolysis"/>
    <property type="evidence" value="ECO:0007669"/>
    <property type="project" value="UniProtKB-KW"/>
</dbReference>
<dbReference type="PANTHER" id="PTHR42648:SF11">
    <property type="entry name" value="TRANSPOSON TY4-P GAG-POL POLYPROTEIN"/>
    <property type="match status" value="1"/>
</dbReference>
<dbReference type="InterPro" id="IPR025724">
    <property type="entry name" value="GAG-pre-integrase_dom"/>
</dbReference>
<evidence type="ECO:0000259" key="17">
    <source>
        <dbReference type="PROSITE" id="PS50994"/>
    </source>
</evidence>
<dbReference type="Pfam" id="PF00665">
    <property type="entry name" value="rve"/>
    <property type="match status" value="1"/>
</dbReference>
<dbReference type="GO" id="GO:0006310">
    <property type="term" value="P:DNA recombination"/>
    <property type="evidence" value="ECO:0007669"/>
    <property type="project" value="UniProtKB-KW"/>
</dbReference>
<keyword evidence="10" id="KW-0460">Magnesium</keyword>
<evidence type="ECO:0000256" key="10">
    <source>
        <dbReference type="ARBA" id="ARBA00022842"/>
    </source>
</evidence>
<dbReference type="GO" id="GO:0003887">
    <property type="term" value="F:DNA-directed DNA polymerase activity"/>
    <property type="evidence" value="ECO:0007669"/>
    <property type="project" value="UniProtKB-KW"/>
</dbReference>
<dbReference type="EMBL" id="BKCJ010010745">
    <property type="protein sequence ID" value="GEU92951.1"/>
    <property type="molecule type" value="Genomic_DNA"/>
</dbReference>
<reference evidence="18" key="1">
    <citation type="journal article" date="2019" name="Sci. Rep.">
        <title>Draft genome of Tanacetum cinerariifolium, the natural source of mosquito coil.</title>
        <authorList>
            <person name="Yamashiro T."/>
            <person name="Shiraishi A."/>
            <person name="Satake H."/>
            <person name="Nakayama K."/>
        </authorList>
    </citation>
    <scope>NUCLEOTIDE SEQUENCE</scope>
</reference>
<keyword evidence="8" id="KW-0378">Hydrolase</keyword>
<evidence type="ECO:0000256" key="3">
    <source>
        <dbReference type="ARBA" id="ARBA00022670"/>
    </source>
</evidence>
<evidence type="ECO:0000256" key="13">
    <source>
        <dbReference type="ARBA" id="ARBA00022932"/>
    </source>
</evidence>
<comment type="function">
    <text evidence="1">The aspartyl protease (PR) mediates the proteolytic cleavages of the Gag and Gag-Pol polyproteins after assembly of the VLP.</text>
</comment>
<dbReference type="InterPro" id="IPR054722">
    <property type="entry name" value="PolX-like_BBD"/>
</dbReference>
<evidence type="ECO:0000256" key="6">
    <source>
        <dbReference type="ARBA" id="ARBA00022741"/>
    </source>
</evidence>
<keyword evidence="7" id="KW-0255">Endonuclease</keyword>
<sequence>MFFSGELDAWLTWYALKSKICKTYSWFSTYIQMIKSHCIAFKLFTVMQCWDKCYINFKKINEITFQLTSRGRSLVSCAKYVITNNATYQADDLDAYDSDCDEINSAKIALMVNLSHYDSDNLAEIHNPDNVTNNVLNQAMQAMSLSKDSNIMTQSETEIIKHLKENDFLKQTVTLLKNDFQKEESRNIDRELDLEKHVKELNNIVFKRNQFAQTVHTPTQVEVPKELPNISMVNSSLKMLKFHLASFDVVVKERTTVTAITEGTWGFEHTKACFRDEIIPFVKALKDLFNSFDQFLIDELSEVQDVFNQMEQAVEQHHVESNIFQNKMKVVLKENERLLEQAISKDIVNIVVTTNVNNANKTVHECERCVTLETELQRILLKKNAQSQEKDIIIKKLKERIKSFSGDLKEEKIKQELEEIETINIELDHRVTQLVTENEHLKLTYKQLYNSIKSSRNRSKEQCDDLIKQVNIKSAENSDLNASLQEKVLVITALKDTIRQLKGKPLVDKVVTLPPIDPELLKIDVVQIVLWYLDSSCSKHMTGDRSQLPNFINKFLGTVKFGNDHVAKIMGYGDYKIGNVTIPRVYFVEGLGHNLFSVGQFCNSDLEVAFRQHTCYIHNLEGIDRLTGSRGNYLYTLSLGDMMASSHICLLSKASKTKSWLWHRRLSHLNFGTINHLARQGLVQGLPKLKFKKDHLCSACAMGKSKKKSHKPKSKDTNQEKLYLLHMDLYGPMRVESVNRKNYILIIIDDYSRFTWVKCLRSKDEALDFIIKFLKMIQVRLKVPVCRIRTYNGTEFLNQTLREYYEQVGISHETSVARSTQQNGVVERRNHTLIEAARTMLIYAQASLFLWAEAVATACYTQNRSIIRLRHGKTPYELLHNKLPDLSFLHAFGTLCYPTNDAPEVIAPIDEVVASELAESTDSPSSTAVDQDTPSSSKSQTTPETQSPVIPHYVEEDNHDI</sequence>
<dbReference type="InterPro" id="IPR039537">
    <property type="entry name" value="Retrotran_Ty1/copia-like"/>
</dbReference>
<dbReference type="AlphaFoldDB" id="A0A6L2P375"/>
<comment type="caution">
    <text evidence="18">The sequence shown here is derived from an EMBL/GenBank/DDBJ whole genome shotgun (WGS) entry which is preliminary data.</text>
</comment>
<dbReference type="GO" id="GO:0003676">
    <property type="term" value="F:nucleic acid binding"/>
    <property type="evidence" value="ECO:0007669"/>
    <property type="project" value="InterPro"/>
</dbReference>
<evidence type="ECO:0000256" key="8">
    <source>
        <dbReference type="ARBA" id="ARBA00022801"/>
    </source>
</evidence>
<protein>
    <submittedName>
        <fullName evidence="18">Retrovirus-related Pol polyprotein from transposon TNT 1-94</fullName>
    </submittedName>
</protein>
<evidence type="ECO:0000256" key="7">
    <source>
        <dbReference type="ARBA" id="ARBA00022759"/>
    </source>
</evidence>
<dbReference type="Pfam" id="PF22936">
    <property type="entry name" value="Pol_BBD"/>
    <property type="match status" value="1"/>
</dbReference>
<keyword evidence="6" id="KW-0547">Nucleotide-binding</keyword>
<dbReference type="GO" id="GO:0008233">
    <property type="term" value="F:peptidase activity"/>
    <property type="evidence" value="ECO:0007669"/>
    <property type="project" value="UniProtKB-KW"/>
</dbReference>
<keyword evidence="5" id="KW-0479">Metal-binding</keyword>
<evidence type="ECO:0000256" key="2">
    <source>
        <dbReference type="ARBA" id="ARBA00022612"/>
    </source>
</evidence>
<evidence type="ECO:0000256" key="15">
    <source>
        <dbReference type="ARBA" id="ARBA00023172"/>
    </source>
</evidence>
<keyword evidence="15" id="KW-0233">DNA recombination</keyword>
<dbReference type="Pfam" id="PF13976">
    <property type="entry name" value="gag_pre-integrs"/>
    <property type="match status" value="1"/>
</dbReference>
<keyword evidence="3" id="KW-0645">Protease</keyword>
<evidence type="ECO:0000256" key="5">
    <source>
        <dbReference type="ARBA" id="ARBA00022723"/>
    </source>
</evidence>
<keyword evidence="2" id="KW-1188">Viral release from host cell</keyword>
<evidence type="ECO:0000256" key="11">
    <source>
        <dbReference type="ARBA" id="ARBA00022908"/>
    </source>
</evidence>
<evidence type="ECO:0000256" key="4">
    <source>
        <dbReference type="ARBA" id="ARBA00022722"/>
    </source>
</evidence>
<dbReference type="InterPro" id="IPR012337">
    <property type="entry name" value="RNaseH-like_sf"/>
</dbReference>
<evidence type="ECO:0000256" key="1">
    <source>
        <dbReference type="ARBA" id="ARBA00002180"/>
    </source>
</evidence>
<keyword evidence="4" id="KW-0540">Nuclease</keyword>
<dbReference type="InterPro" id="IPR036397">
    <property type="entry name" value="RNaseH_sf"/>
</dbReference>
<keyword evidence="12" id="KW-0695">RNA-directed DNA polymerase</keyword>
<evidence type="ECO:0000256" key="12">
    <source>
        <dbReference type="ARBA" id="ARBA00022918"/>
    </source>
</evidence>
<keyword evidence="11" id="KW-0229">DNA integration</keyword>
<dbReference type="SUPFAM" id="SSF53098">
    <property type="entry name" value="Ribonuclease H-like"/>
    <property type="match status" value="1"/>
</dbReference>
<dbReference type="PANTHER" id="PTHR42648">
    <property type="entry name" value="TRANSPOSASE, PUTATIVE-RELATED"/>
    <property type="match status" value="1"/>
</dbReference>
<accession>A0A6L2P375</accession>
<keyword evidence="14" id="KW-0917">Virion maturation</keyword>
<keyword evidence="13" id="KW-0808">Transferase</keyword>
<gene>
    <name evidence="18" type="ORF">Tci_064929</name>
</gene>
<dbReference type="GO" id="GO:0003964">
    <property type="term" value="F:RNA-directed DNA polymerase activity"/>
    <property type="evidence" value="ECO:0007669"/>
    <property type="project" value="UniProtKB-KW"/>
</dbReference>
<dbReference type="GO" id="GO:0004519">
    <property type="term" value="F:endonuclease activity"/>
    <property type="evidence" value="ECO:0007669"/>
    <property type="project" value="UniProtKB-KW"/>
</dbReference>
<evidence type="ECO:0000256" key="14">
    <source>
        <dbReference type="ARBA" id="ARBA00023113"/>
    </source>
</evidence>
<keyword evidence="9" id="KW-0067">ATP-binding</keyword>
<dbReference type="Gene3D" id="3.30.420.10">
    <property type="entry name" value="Ribonuclease H-like superfamily/Ribonuclease H"/>
    <property type="match status" value="1"/>
</dbReference>
<evidence type="ECO:0000256" key="9">
    <source>
        <dbReference type="ARBA" id="ARBA00022840"/>
    </source>
</evidence>
<feature type="region of interest" description="Disordered" evidence="16">
    <location>
        <begin position="916"/>
        <end position="961"/>
    </location>
</feature>
<dbReference type="InterPro" id="IPR001584">
    <property type="entry name" value="Integrase_cat-core"/>
</dbReference>
<evidence type="ECO:0000256" key="16">
    <source>
        <dbReference type="SAM" id="MobiDB-lite"/>
    </source>
</evidence>
<dbReference type="PROSITE" id="PS50994">
    <property type="entry name" value="INTEGRASE"/>
    <property type="match status" value="1"/>
</dbReference>
<keyword evidence="13" id="KW-0239">DNA-directed DNA polymerase</keyword>
<evidence type="ECO:0000313" key="18">
    <source>
        <dbReference type="EMBL" id="GEU92951.1"/>
    </source>
</evidence>